<evidence type="ECO:0000256" key="1">
    <source>
        <dbReference type="SAM" id="Phobius"/>
    </source>
</evidence>
<dbReference type="RefSeq" id="WP_173959704.1">
    <property type="nucleotide sequence ID" value="NZ_CBCSCC010000007.1"/>
</dbReference>
<evidence type="ECO:0000313" key="3">
    <source>
        <dbReference type="Proteomes" id="UP000501090"/>
    </source>
</evidence>
<dbReference type="SUPFAM" id="SSF53850">
    <property type="entry name" value="Periplasmic binding protein-like II"/>
    <property type="match status" value="1"/>
</dbReference>
<dbReference type="PANTHER" id="PTHR42941">
    <property type="entry name" value="SLL1037 PROTEIN"/>
    <property type="match status" value="1"/>
</dbReference>
<keyword evidence="1" id="KW-0812">Transmembrane</keyword>
<name>A0A6M9PLW6_9BURK</name>
<dbReference type="AlphaFoldDB" id="A0A6M9PLW6"/>
<protein>
    <submittedName>
        <fullName evidence="2">TRAP transporter substrate-binding protein</fullName>
    </submittedName>
</protein>
<reference evidence="2 3" key="1">
    <citation type="submission" date="2018-04" db="EMBL/GenBank/DDBJ databases">
        <title>Polynucleobacter sp. UK-Long2-W17 genome.</title>
        <authorList>
            <person name="Hahn M.W."/>
        </authorList>
    </citation>
    <scope>NUCLEOTIDE SEQUENCE [LARGE SCALE GENOMIC DNA]</scope>
    <source>
        <strain evidence="2 3">UK-Long2-W17</strain>
    </source>
</reference>
<gene>
    <name evidence="2" type="ORF">DN92_02140</name>
</gene>
<feature type="transmembrane region" description="Helical" evidence="1">
    <location>
        <begin position="33"/>
        <end position="51"/>
    </location>
</feature>
<dbReference type="Pfam" id="PF16868">
    <property type="entry name" value="NMT1_3"/>
    <property type="match status" value="1"/>
</dbReference>
<keyword evidence="1" id="KW-0472">Membrane</keyword>
<dbReference type="EMBL" id="CP028940">
    <property type="protein sequence ID" value="QKM59935.1"/>
    <property type="molecule type" value="Genomic_DNA"/>
</dbReference>
<dbReference type="InterPro" id="IPR011852">
    <property type="entry name" value="TRAP_TAXI"/>
</dbReference>
<dbReference type="Proteomes" id="UP000501090">
    <property type="component" value="Chromosome"/>
</dbReference>
<feature type="transmembrane region" description="Helical" evidence="1">
    <location>
        <begin position="358"/>
        <end position="379"/>
    </location>
</feature>
<keyword evidence="1" id="KW-1133">Transmembrane helix</keyword>
<sequence>MGSIKQDLKETCLGLFETAQEKYDDFVQFLREAWPILAILLVGLVGVWWYADPPPPRNVIMATGQPGGSYDALGKKYAAFFEKKGITLELLPTQGAEENVAHLADRNDPVQAAFAQAGTFNPQELTGVLSLGTIAYNPIWLFYRGPEVKGSDFQAIKARANFFLNARISVGTKGSGTYAQAMHILKANGFQEGPHFLNLSTPESVAALQKGEIDAAFIVDAYEAPNVQKLLADPKLHLATFDRAQAYARLLPYMQILDVPEGAFSLTRNFPPTDIKLMAATTNLLIDDRMHPALQFLFLEAAREINGKASFFSGQGEFPSFRKSGVPQSPVSLHYEKNGSPLLMLYFPFWLAELIDRLIFVLLPFCALAYPVLLSLPGYRNKLMRRKLDKLYGILKTYEQELTERFLPEVKDEYLKKLDLLEYQALQLRVSKSLSGDYYALRTSIDYVRNCLNRGVHPYQAREDLTAVQVAPI</sequence>
<accession>A0A6M9PLW6</accession>
<keyword evidence="3" id="KW-1185">Reference proteome</keyword>
<evidence type="ECO:0000313" key="2">
    <source>
        <dbReference type="EMBL" id="QKM59935.1"/>
    </source>
</evidence>
<dbReference type="PANTHER" id="PTHR42941:SF1">
    <property type="entry name" value="SLL1037 PROTEIN"/>
    <property type="match status" value="1"/>
</dbReference>
<organism evidence="2 3">
    <name type="scientific">Polynucleobacter arcticus</name>
    <dbReference type="NCBI Taxonomy" id="1743165"/>
    <lineage>
        <taxon>Bacteria</taxon>
        <taxon>Pseudomonadati</taxon>
        <taxon>Pseudomonadota</taxon>
        <taxon>Betaproteobacteria</taxon>
        <taxon>Burkholderiales</taxon>
        <taxon>Burkholderiaceae</taxon>
        <taxon>Polynucleobacter</taxon>
    </lineage>
</organism>
<dbReference type="Gene3D" id="3.40.190.10">
    <property type="entry name" value="Periplasmic binding protein-like II"/>
    <property type="match status" value="2"/>
</dbReference>
<proteinExistence type="predicted"/>
<dbReference type="KEGG" id="pard:DN92_02140"/>